<sequence length="290" mass="33766">MKQTLNKIIKKMNLKVLQIDSVPESYSSIVSKLLLTKGEKVILKISHNKRKYHREMNTLKLLKGTLNVPHLLDTFEDEEYVMLLSYIDGLPPQGAINRKLAFEFGENLAKIHSVSLDYYGDINQTNTEDNKKVLWADVINEHFTLWIEDTESYLDRKLHNKCVKFINEKMKLLTKNVNPVVCHYDFRPGNILVQDDHVVGVIDFESSRGGQAEVDFTQMKKYVWERYEGTEESFLSGYKSVRSLPDLENLLPFYEFYNAFGSIAWAIRRGYFNSPEMVTENVNKLNSMFK</sequence>
<gene>
    <name evidence="2" type="ORF">Q5Y73_16845</name>
</gene>
<dbReference type="RefSeq" id="WP_305993089.1">
    <property type="nucleotide sequence ID" value="NZ_JAVAMP010000009.1"/>
</dbReference>
<accession>A0ABT9J2G8</accession>
<dbReference type="InterPro" id="IPR002575">
    <property type="entry name" value="Aminoglycoside_PTrfase"/>
</dbReference>
<comment type="caution">
    <text evidence="2">The sequence shown here is derived from an EMBL/GenBank/DDBJ whole genome shotgun (WGS) entry which is preliminary data.</text>
</comment>
<dbReference type="Gene3D" id="3.30.200.20">
    <property type="entry name" value="Phosphorylase Kinase, domain 1"/>
    <property type="match status" value="1"/>
</dbReference>
<protein>
    <submittedName>
        <fullName evidence="2">Phosphotransferase</fullName>
    </submittedName>
</protein>
<reference evidence="2 3" key="1">
    <citation type="submission" date="2023-08" db="EMBL/GenBank/DDBJ databases">
        <authorList>
            <person name="Park J.-S."/>
        </authorList>
    </citation>
    <scope>NUCLEOTIDE SEQUENCE [LARGE SCALE GENOMIC DNA]</scope>
    <source>
        <strain evidence="2 3">2205SS18-9</strain>
    </source>
</reference>
<evidence type="ECO:0000259" key="1">
    <source>
        <dbReference type="PROSITE" id="PS50011"/>
    </source>
</evidence>
<dbReference type="SUPFAM" id="SSF56112">
    <property type="entry name" value="Protein kinase-like (PK-like)"/>
    <property type="match status" value="1"/>
</dbReference>
<evidence type="ECO:0000313" key="2">
    <source>
        <dbReference type="EMBL" id="MDP5275780.1"/>
    </source>
</evidence>
<dbReference type="InterPro" id="IPR011009">
    <property type="entry name" value="Kinase-like_dom_sf"/>
</dbReference>
<dbReference type="EMBL" id="JAVAMP010000009">
    <property type="protein sequence ID" value="MDP5275780.1"/>
    <property type="molecule type" value="Genomic_DNA"/>
</dbReference>
<dbReference type="InterPro" id="IPR051678">
    <property type="entry name" value="AGP_Transferase"/>
</dbReference>
<dbReference type="Proteomes" id="UP001231941">
    <property type="component" value="Unassembled WGS sequence"/>
</dbReference>
<name>A0ABT9J2G8_9BACL</name>
<proteinExistence type="predicted"/>
<dbReference type="Gene3D" id="3.90.1200.10">
    <property type="match status" value="1"/>
</dbReference>
<evidence type="ECO:0000313" key="3">
    <source>
        <dbReference type="Proteomes" id="UP001231941"/>
    </source>
</evidence>
<feature type="domain" description="Protein kinase" evidence="1">
    <location>
        <begin position="1"/>
        <end position="290"/>
    </location>
</feature>
<keyword evidence="3" id="KW-1185">Reference proteome</keyword>
<dbReference type="PROSITE" id="PS50011">
    <property type="entry name" value="PROTEIN_KINASE_DOM"/>
    <property type="match status" value="1"/>
</dbReference>
<organism evidence="2 3">
    <name type="scientific">Chengkuizengella axinellae</name>
    <dbReference type="NCBI Taxonomy" id="3064388"/>
    <lineage>
        <taxon>Bacteria</taxon>
        <taxon>Bacillati</taxon>
        <taxon>Bacillota</taxon>
        <taxon>Bacilli</taxon>
        <taxon>Bacillales</taxon>
        <taxon>Paenibacillaceae</taxon>
        <taxon>Chengkuizengella</taxon>
    </lineage>
</organism>
<dbReference type="PANTHER" id="PTHR21310">
    <property type="entry name" value="AMINOGLYCOSIDE PHOSPHOTRANSFERASE-RELATED-RELATED"/>
    <property type="match status" value="1"/>
</dbReference>
<dbReference type="PANTHER" id="PTHR21310:SF15">
    <property type="entry name" value="AMINOGLYCOSIDE PHOSPHOTRANSFERASE DOMAIN-CONTAINING PROTEIN"/>
    <property type="match status" value="1"/>
</dbReference>
<dbReference type="InterPro" id="IPR000719">
    <property type="entry name" value="Prot_kinase_dom"/>
</dbReference>
<dbReference type="Pfam" id="PF01636">
    <property type="entry name" value="APH"/>
    <property type="match status" value="1"/>
</dbReference>